<dbReference type="InterPro" id="IPR024079">
    <property type="entry name" value="MetalloPept_cat_dom_sf"/>
</dbReference>
<dbReference type="SUPFAM" id="SSF55486">
    <property type="entry name" value="Metalloproteases ('zincins'), catalytic domain"/>
    <property type="match status" value="1"/>
</dbReference>
<keyword evidence="7" id="KW-0862">Zinc</keyword>
<dbReference type="KEGG" id="scac:106096231"/>
<evidence type="ECO:0000256" key="1">
    <source>
        <dbReference type="ARBA" id="ARBA00001947"/>
    </source>
</evidence>
<feature type="domain" description="Peptidase M13 N-terminal" evidence="10">
    <location>
        <begin position="9"/>
        <end position="282"/>
    </location>
</feature>
<proteinExistence type="inferred from homology"/>
<dbReference type="PROSITE" id="PS51885">
    <property type="entry name" value="NEPRILYSIN"/>
    <property type="match status" value="1"/>
</dbReference>
<evidence type="ECO:0000313" key="11">
    <source>
        <dbReference type="EnsemblMetazoa" id="SCAU002647-PA"/>
    </source>
</evidence>
<dbReference type="GO" id="GO:0005886">
    <property type="term" value="C:plasma membrane"/>
    <property type="evidence" value="ECO:0007669"/>
    <property type="project" value="UniProtKB-SubCell"/>
</dbReference>
<evidence type="ECO:0000256" key="6">
    <source>
        <dbReference type="ARBA" id="ARBA00022801"/>
    </source>
</evidence>
<dbReference type="VEuPathDB" id="VectorBase:SCAU002647"/>
<dbReference type="InterPro" id="IPR008753">
    <property type="entry name" value="Peptidase_M13_N"/>
</dbReference>
<organism evidence="11 12">
    <name type="scientific">Stomoxys calcitrans</name>
    <name type="common">Stable fly</name>
    <name type="synonym">Conops calcitrans</name>
    <dbReference type="NCBI Taxonomy" id="35570"/>
    <lineage>
        <taxon>Eukaryota</taxon>
        <taxon>Metazoa</taxon>
        <taxon>Ecdysozoa</taxon>
        <taxon>Arthropoda</taxon>
        <taxon>Hexapoda</taxon>
        <taxon>Insecta</taxon>
        <taxon>Pterygota</taxon>
        <taxon>Neoptera</taxon>
        <taxon>Endopterygota</taxon>
        <taxon>Diptera</taxon>
        <taxon>Brachycera</taxon>
        <taxon>Muscomorpha</taxon>
        <taxon>Muscoidea</taxon>
        <taxon>Muscidae</taxon>
        <taxon>Stomoxys</taxon>
    </lineage>
</organism>
<dbReference type="PANTHER" id="PTHR11733">
    <property type="entry name" value="ZINC METALLOPROTEASE FAMILY M13 NEPRILYSIN-RELATED"/>
    <property type="match status" value="1"/>
</dbReference>
<evidence type="ECO:0000256" key="2">
    <source>
        <dbReference type="ARBA" id="ARBA00004401"/>
    </source>
</evidence>
<gene>
    <name evidence="11" type="primary">106096231</name>
</gene>
<dbReference type="GO" id="GO:0016485">
    <property type="term" value="P:protein processing"/>
    <property type="evidence" value="ECO:0007669"/>
    <property type="project" value="TreeGrafter"/>
</dbReference>
<keyword evidence="12" id="KW-1185">Reference proteome</keyword>
<feature type="domain" description="Peptidase M13 C-terminal" evidence="9">
    <location>
        <begin position="342"/>
        <end position="551"/>
    </location>
</feature>
<evidence type="ECO:0000259" key="10">
    <source>
        <dbReference type="Pfam" id="PF05649"/>
    </source>
</evidence>
<keyword evidence="8" id="KW-0482">Metalloprotease</keyword>
<comment type="similarity">
    <text evidence="3">Belongs to the peptidase M13 family.</text>
</comment>
<name>A0A1I8NWK9_STOCA</name>
<dbReference type="PANTHER" id="PTHR11733:SF238">
    <property type="entry name" value="FI07649P-RELATED"/>
    <property type="match status" value="1"/>
</dbReference>
<keyword evidence="4" id="KW-0645">Protease</keyword>
<dbReference type="PRINTS" id="PR00786">
    <property type="entry name" value="NEPRILYSIN"/>
</dbReference>
<keyword evidence="5" id="KW-0479">Metal-binding</keyword>
<dbReference type="Gene3D" id="1.10.1380.10">
    <property type="entry name" value="Neutral endopeptidase , domain2"/>
    <property type="match status" value="1"/>
</dbReference>
<dbReference type="InterPro" id="IPR018497">
    <property type="entry name" value="Peptidase_M13_C"/>
</dbReference>
<dbReference type="InterPro" id="IPR000718">
    <property type="entry name" value="Peptidase_M13"/>
</dbReference>
<protein>
    <recommendedName>
        <fullName evidence="13">Peptidase M13 C-terminal domain-containing protein</fullName>
    </recommendedName>
</protein>
<dbReference type="OrthoDB" id="6475849at2759"/>
<evidence type="ECO:0000256" key="8">
    <source>
        <dbReference type="ARBA" id="ARBA00023049"/>
    </source>
</evidence>
<evidence type="ECO:0000313" key="12">
    <source>
        <dbReference type="Proteomes" id="UP000095300"/>
    </source>
</evidence>
<evidence type="ECO:0000256" key="5">
    <source>
        <dbReference type="ARBA" id="ARBA00022723"/>
    </source>
</evidence>
<evidence type="ECO:0008006" key="13">
    <source>
        <dbReference type="Google" id="ProtNLM"/>
    </source>
</evidence>
<dbReference type="EnsemblMetazoa" id="SCAU002647-RA">
    <property type="protein sequence ID" value="SCAU002647-PA"/>
    <property type="gene ID" value="SCAU002647"/>
</dbReference>
<evidence type="ECO:0000256" key="3">
    <source>
        <dbReference type="ARBA" id="ARBA00007357"/>
    </source>
</evidence>
<dbReference type="Proteomes" id="UP000095300">
    <property type="component" value="Unassembled WGS sequence"/>
</dbReference>
<dbReference type="CDD" id="cd08662">
    <property type="entry name" value="M13"/>
    <property type="match status" value="1"/>
</dbReference>
<dbReference type="Gene3D" id="3.40.390.10">
    <property type="entry name" value="Collagenase (Catalytic Domain)"/>
    <property type="match status" value="1"/>
</dbReference>
<dbReference type="Pfam" id="PF01431">
    <property type="entry name" value="Peptidase_M13"/>
    <property type="match status" value="1"/>
</dbReference>
<evidence type="ECO:0000259" key="9">
    <source>
        <dbReference type="Pfam" id="PF01431"/>
    </source>
</evidence>
<dbReference type="InterPro" id="IPR042089">
    <property type="entry name" value="Peptidase_M13_dom_2"/>
</dbReference>
<comment type="subcellular location">
    <subcellularLocation>
        <location evidence="2">Cell membrane</location>
        <topology evidence="2">Single-pass type II membrane protein</topology>
    </subcellularLocation>
</comment>
<dbReference type="AlphaFoldDB" id="A0A1I8NWK9"/>
<keyword evidence="6" id="KW-0378">Hydrolase</keyword>
<evidence type="ECO:0000256" key="4">
    <source>
        <dbReference type="ARBA" id="ARBA00022670"/>
    </source>
</evidence>
<sequence>MPALMEQQGVAWQEDNFDWLETIAQIAHKLGISILMQIILDIDFANNSRNRLYISQQEFPLGAKASYQNKENNPLMYIFRVETARQLKMYLKLDITLARKVAKDIIDFESMLAEGMADERDDLNMNEMYKASTLEEAQAEYAPHMDLRKQATTILDTLPPNIEVYAMHGYLEQLFKTISKVPKSTVANYIFFQMLSRFIVDLDEREAKRQDDCLYNMKKYFYKHLDNMFYHHEISNDTAEPIAEMWQLLKDSFQTSLQQINWIQEGTRQKSIQKLQAMNQDILNYEEYNLTKTYANLNLLDNDYLGNVRQMLELGAASERAKVNEPPQVKKTASELSTSPAYMKLENAIKIPVVFLQPHTTFSKHFPNAYNFGTMGSVLAHELVHGFDKDGQYFDLKGNNRLWWDAESSAEFETHTKCLRDQYRGFIYEGQPLGDIPNQAENIADNGGIRTAYLAYLKWSVEAAAENDQHKLKLKTLPGLSYNNRQLFFIGYGHLWCKETLKAFKTSFAAMDTHVPSKFRVNGPLANLEEFSTEFKCPEGSNMNPVKKCKIY</sequence>
<comment type="cofactor">
    <cofactor evidence="1">
        <name>Zn(2+)</name>
        <dbReference type="ChEBI" id="CHEBI:29105"/>
    </cofactor>
</comment>
<dbReference type="Pfam" id="PF05649">
    <property type="entry name" value="Peptidase_M13_N"/>
    <property type="match status" value="1"/>
</dbReference>
<dbReference type="GO" id="GO:0046872">
    <property type="term" value="F:metal ion binding"/>
    <property type="evidence" value="ECO:0007669"/>
    <property type="project" value="UniProtKB-KW"/>
</dbReference>
<evidence type="ECO:0000256" key="7">
    <source>
        <dbReference type="ARBA" id="ARBA00022833"/>
    </source>
</evidence>
<dbReference type="GO" id="GO:0004222">
    <property type="term" value="F:metalloendopeptidase activity"/>
    <property type="evidence" value="ECO:0007669"/>
    <property type="project" value="InterPro"/>
</dbReference>
<reference evidence="11" key="1">
    <citation type="submission" date="2020-05" db="UniProtKB">
        <authorList>
            <consortium name="EnsemblMetazoa"/>
        </authorList>
    </citation>
    <scope>IDENTIFICATION</scope>
    <source>
        <strain evidence="11">USDA</strain>
    </source>
</reference>
<accession>A0A1I8NWK9</accession>